<dbReference type="EMBL" id="JBHTCQ010000001">
    <property type="protein sequence ID" value="MFC7405013.1"/>
    <property type="molecule type" value="Genomic_DNA"/>
</dbReference>
<protein>
    <submittedName>
        <fullName evidence="2">Uncharacterized protein</fullName>
    </submittedName>
</protein>
<dbReference type="Proteomes" id="UP001596455">
    <property type="component" value="Unassembled WGS sequence"/>
</dbReference>
<reference evidence="3" key="1">
    <citation type="journal article" date="2019" name="Int. J. Syst. Evol. Microbiol.">
        <title>The Global Catalogue of Microorganisms (GCM) 10K type strain sequencing project: providing services to taxonomists for standard genome sequencing and annotation.</title>
        <authorList>
            <consortium name="The Broad Institute Genomics Platform"/>
            <consortium name="The Broad Institute Genome Sequencing Center for Infectious Disease"/>
            <person name="Wu L."/>
            <person name="Ma J."/>
        </authorList>
    </citation>
    <scope>NUCLEOTIDE SEQUENCE [LARGE SCALE GENOMIC DNA]</scope>
    <source>
        <strain evidence="3">JCM 1490</strain>
    </source>
</reference>
<comment type="caution">
    <text evidence="2">The sequence shown here is derived from an EMBL/GenBank/DDBJ whole genome shotgun (WGS) entry which is preliminary data.</text>
</comment>
<feature type="region of interest" description="Disordered" evidence="1">
    <location>
        <begin position="1"/>
        <end position="27"/>
    </location>
</feature>
<sequence>MSRSARHLATHPSRPSAPSGGGRGSAPIVRRGRRRLAALVAGAAVLLTVPLAAAAFTDDAHVAVGSEGTLGGAYDIAWVDAAGDHHEGNPEAWTIDTGDVGAVPVYGMGTEPAVTARAVTTTSATGPVTLTLANGRSGTPEDDPGYDYFADPYDAALFTVAVDGTVVADHRTAEQLEADPPVLTGWTGGTPRTVTVQLALRPGLGNPYYAARDFFLTINLDGATS</sequence>
<name>A0ABW2Q991_9MICO</name>
<gene>
    <name evidence="2" type="ORF">ACFQQL_07815</name>
</gene>
<organism evidence="2 3">
    <name type="scientific">Georgenia alba</name>
    <dbReference type="NCBI Taxonomy" id="2233858"/>
    <lineage>
        <taxon>Bacteria</taxon>
        <taxon>Bacillati</taxon>
        <taxon>Actinomycetota</taxon>
        <taxon>Actinomycetes</taxon>
        <taxon>Micrococcales</taxon>
        <taxon>Bogoriellaceae</taxon>
        <taxon>Georgenia</taxon>
    </lineage>
</organism>
<proteinExistence type="predicted"/>
<accession>A0ABW2Q991</accession>
<dbReference type="RefSeq" id="WP_382392949.1">
    <property type="nucleotide sequence ID" value="NZ_JBHTCQ010000001.1"/>
</dbReference>
<evidence type="ECO:0000256" key="1">
    <source>
        <dbReference type="SAM" id="MobiDB-lite"/>
    </source>
</evidence>
<keyword evidence="3" id="KW-1185">Reference proteome</keyword>
<evidence type="ECO:0000313" key="3">
    <source>
        <dbReference type="Proteomes" id="UP001596455"/>
    </source>
</evidence>
<evidence type="ECO:0000313" key="2">
    <source>
        <dbReference type="EMBL" id="MFC7405013.1"/>
    </source>
</evidence>